<dbReference type="Pfam" id="PF01494">
    <property type="entry name" value="FAD_binding_3"/>
    <property type="match status" value="2"/>
</dbReference>
<protein>
    <submittedName>
        <fullName evidence="5">FAD-dependent oxidoreductase</fullName>
    </submittedName>
</protein>
<feature type="domain" description="FAD-binding" evidence="4">
    <location>
        <begin position="242"/>
        <end position="324"/>
    </location>
</feature>
<evidence type="ECO:0000256" key="1">
    <source>
        <dbReference type="ARBA" id="ARBA00001974"/>
    </source>
</evidence>
<comment type="cofactor">
    <cofactor evidence="1">
        <name>FAD</name>
        <dbReference type="ChEBI" id="CHEBI:57692"/>
    </cofactor>
</comment>
<evidence type="ECO:0000256" key="2">
    <source>
        <dbReference type="ARBA" id="ARBA00022630"/>
    </source>
</evidence>
<comment type="caution">
    <text evidence="5">The sequence shown here is derived from an EMBL/GenBank/DDBJ whole genome shotgun (WGS) entry which is preliminary data.</text>
</comment>
<proteinExistence type="predicted"/>
<evidence type="ECO:0000259" key="4">
    <source>
        <dbReference type="Pfam" id="PF01494"/>
    </source>
</evidence>
<feature type="domain" description="FAD-binding" evidence="4">
    <location>
        <begin position="7"/>
        <end position="197"/>
    </location>
</feature>
<keyword evidence="3" id="KW-0274">FAD</keyword>
<dbReference type="Gene3D" id="3.30.70.2450">
    <property type="match status" value="1"/>
</dbReference>
<dbReference type="OrthoDB" id="9791689at2"/>
<keyword evidence="6" id="KW-1185">Reference proteome</keyword>
<gene>
    <name evidence="5" type="ORF">E0493_02490</name>
</gene>
<dbReference type="Gene3D" id="3.50.50.60">
    <property type="entry name" value="FAD/NAD(P)-binding domain"/>
    <property type="match status" value="1"/>
</dbReference>
<organism evidence="5 6">
    <name type="scientific">Teichococcus coralli</name>
    <dbReference type="NCBI Taxonomy" id="2545983"/>
    <lineage>
        <taxon>Bacteria</taxon>
        <taxon>Pseudomonadati</taxon>
        <taxon>Pseudomonadota</taxon>
        <taxon>Alphaproteobacteria</taxon>
        <taxon>Acetobacterales</taxon>
        <taxon>Roseomonadaceae</taxon>
        <taxon>Roseomonas</taxon>
    </lineage>
</organism>
<evidence type="ECO:0000313" key="5">
    <source>
        <dbReference type="EMBL" id="MXP62221.1"/>
    </source>
</evidence>
<evidence type="ECO:0000256" key="3">
    <source>
        <dbReference type="ARBA" id="ARBA00022827"/>
    </source>
</evidence>
<dbReference type="PANTHER" id="PTHR43004">
    <property type="entry name" value="TRK SYSTEM POTASSIUM UPTAKE PROTEIN"/>
    <property type="match status" value="1"/>
</dbReference>
<accession>A0A845B4V3</accession>
<keyword evidence="2" id="KW-0285">Flavoprotein</keyword>
<evidence type="ECO:0000313" key="6">
    <source>
        <dbReference type="Proteomes" id="UP000460715"/>
    </source>
</evidence>
<dbReference type="InterPro" id="IPR036188">
    <property type="entry name" value="FAD/NAD-bd_sf"/>
</dbReference>
<dbReference type="PANTHER" id="PTHR43004:SF19">
    <property type="entry name" value="BINDING MONOOXYGENASE, PUTATIVE (JCVI)-RELATED"/>
    <property type="match status" value="1"/>
</dbReference>
<dbReference type="Proteomes" id="UP000460715">
    <property type="component" value="Unassembled WGS sequence"/>
</dbReference>
<dbReference type="RefSeq" id="WP_160935344.1">
    <property type="nucleotide sequence ID" value="NZ_SNVJ01000002.1"/>
</dbReference>
<dbReference type="InterPro" id="IPR050641">
    <property type="entry name" value="RIFMO-like"/>
</dbReference>
<dbReference type="GO" id="GO:0016709">
    <property type="term" value="F:oxidoreductase activity, acting on paired donors, with incorporation or reduction of molecular oxygen, NAD(P)H as one donor, and incorporation of one atom of oxygen"/>
    <property type="evidence" value="ECO:0007669"/>
    <property type="project" value="UniProtKB-ARBA"/>
</dbReference>
<dbReference type="SUPFAM" id="SSF51905">
    <property type="entry name" value="FAD/NAD(P)-binding domain"/>
    <property type="match status" value="1"/>
</dbReference>
<dbReference type="AlphaFoldDB" id="A0A845B4V3"/>
<reference evidence="5 6" key="1">
    <citation type="submission" date="2019-03" db="EMBL/GenBank/DDBJ databases">
        <title>Roseomonas sp. a novel Roseomonas species isolated from Sea whip Gorgonian.</title>
        <authorList>
            <person name="Li F."/>
            <person name="Pan X."/>
            <person name="Huang S."/>
            <person name="Li Z."/>
            <person name="Meng B."/>
        </authorList>
    </citation>
    <scope>NUCLEOTIDE SEQUENCE [LARGE SCALE GENOMIC DNA]</scope>
    <source>
        <strain evidence="5 6">M0104</strain>
    </source>
</reference>
<dbReference type="GO" id="GO:0071949">
    <property type="term" value="F:FAD binding"/>
    <property type="evidence" value="ECO:0007669"/>
    <property type="project" value="InterPro"/>
</dbReference>
<dbReference type="PRINTS" id="PR00420">
    <property type="entry name" value="RNGMNOXGNASE"/>
</dbReference>
<name>A0A845B4V3_9PROT</name>
<dbReference type="EMBL" id="SNVJ01000002">
    <property type="protein sequence ID" value="MXP62221.1"/>
    <property type="molecule type" value="Genomic_DNA"/>
</dbReference>
<sequence>MNNLSQADVLIAGAGPTGLAAALFLARRGRRVRLVDQAEAPAATSRAQVINPRSLELLEPTGVTAAVLREARPIRGVRFYEGWRRIGEIDFSGLPARHAMSVLPQARTEALLTEALSRHGLAPERGLRLEALRQEAGLVLTEVTDTAGRRQTLRSSLLLGADGAHSAVRKALGLGFPGSSFPEAWPLFDVALNDPLDLDHAHIAFVPRGLVFMLALRQGLWRVFGNVAAPLEHLPPGTEAGEAVWTSNFHISHRRAAQVLAGRVALAGDAAHIHSPAGARGMNLGIEDAFVFAACAADALEGRPGRLADYARLRHPLHARVVRRMALLTRLARGRPALVGHLRHLLFPLAASLGPAAHRMRDFLAGIDQPLEIS</sequence>
<dbReference type="InterPro" id="IPR002938">
    <property type="entry name" value="FAD-bd"/>
</dbReference>